<protein>
    <recommendedName>
        <fullName evidence="3">CARD domain-containing protein</fullName>
    </recommendedName>
</protein>
<name>A0ABD3WPK8_SINWO</name>
<organism evidence="1 2">
    <name type="scientific">Sinanodonta woodiana</name>
    <name type="common">Chinese pond mussel</name>
    <name type="synonym">Anodonta woodiana</name>
    <dbReference type="NCBI Taxonomy" id="1069815"/>
    <lineage>
        <taxon>Eukaryota</taxon>
        <taxon>Metazoa</taxon>
        <taxon>Spiralia</taxon>
        <taxon>Lophotrochozoa</taxon>
        <taxon>Mollusca</taxon>
        <taxon>Bivalvia</taxon>
        <taxon>Autobranchia</taxon>
        <taxon>Heteroconchia</taxon>
        <taxon>Palaeoheterodonta</taxon>
        <taxon>Unionida</taxon>
        <taxon>Unionoidea</taxon>
        <taxon>Unionidae</taxon>
        <taxon>Unioninae</taxon>
        <taxon>Sinanodonta</taxon>
    </lineage>
</organism>
<sequence length="58" mass="6554">MLDLLVKKEVVIRETPTQFKVLEMIEALDPGALKTLLKANELVKLAVEELSRDDTTLM</sequence>
<proteinExistence type="predicted"/>
<dbReference type="EMBL" id="JBJQND010000005">
    <property type="protein sequence ID" value="KAL3875919.1"/>
    <property type="molecule type" value="Genomic_DNA"/>
</dbReference>
<dbReference type="Proteomes" id="UP001634394">
    <property type="component" value="Unassembled WGS sequence"/>
</dbReference>
<dbReference type="AlphaFoldDB" id="A0ABD3WPK8"/>
<evidence type="ECO:0008006" key="3">
    <source>
        <dbReference type="Google" id="ProtNLM"/>
    </source>
</evidence>
<evidence type="ECO:0000313" key="2">
    <source>
        <dbReference type="Proteomes" id="UP001634394"/>
    </source>
</evidence>
<accession>A0ABD3WPK8</accession>
<gene>
    <name evidence="1" type="ORF">ACJMK2_033823</name>
</gene>
<comment type="caution">
    <text evidence="1">The sequence shown here is derived from an EMBL/GenBank/DDBJ whole genome shotgun (WGS) entry which is preliminary data.</text>
</comment>
<reference evidence="1 2" key="1">
    <citation type="submission" date="2024-11" db="EMBL/GenBank/DDBJ databases">
        <title>Chromosome-level genome assembly of the freshwater bivalve Anodonta woodiana.</title>
        <authorList>
            <person name="Chen X."/>
        </authorList>
    </citation>
    <scope>NUCLEOTIDE SEQUENCE [LARGE SCALE GENOMIC DNA]</scope>
    <source>
        <strain evidence="1">MN2024</strain>
        <tissue evidence="1">Gills</tissue>
    </source>
</reference>
<keyword evidence="2" id="KW-1185">Reference proteome</keyword>
<feature type="non-terminal residue" evidence="1">
    <location>
        <position position="58"/>
    </location>
</feature>
<evidence type="ECO:0000313" key="1">
    <source>
        <dbReference type="EMBL" id="KAL3875919.1"/>
    </source>
</evidence>